<comment type="function">
    <text evidence="2">Acts on leucine, isoleucine and valine.</text>
</comment>
<dbReference type="EC" id="2.6.1.42" evidence="7"/>
<comment type="pathway">
    <text evidence="5">Amino-acid biosynthesis; L-leucine biosynthesis; L-leucine from 3-methyl-2-oxobutanoate: step 4/4.</text>
</comment>
<dbReference type="OrthoDB" id="9809239at2"/>
<evidence type="ECO:0000256" key="6">
    <source>
        <dbReference type="ARBA" id="ARBA00009320"/>
    </source>
</evidence>
<evidence type="ECO:0000313" key="17">
    <source>
        <dbReference type="Proteomes" id="UP000094412"/>
    </source>
</evidence>
<keyword evidence="10" id="KW-0028">Amino-acid biosynthesis</keyword>
<comment type="catalytic activity">
    <reaction evidence="11">
        <text>L-valine + 2-oxoglutarate = 3-methyl-2-oxobutanoate + L-glutamate</text>
        <dbReference type="Rhea" id="RHEA:24813"/>
        <dbReference type="ChEBI" id="CHEBI:11851"/>
        <dbReference type="ChEBI" id="CHEBI:16810"/>
        <dbReference type="ChEBI" id="CHEBI:29985"/>
        <dbReference type="ChEBI" id="CHEBI:57762"/>
        <dbReference type="EC" id="2.6.1.42"/>
    </reaction>
</comment>
<dbReference type="PANTHER" id="PTHR42743:SF11">
    <property type="entry name" value="AMINODEOXYCHORISMATE LYASE"/>
    <property type="match status" value="1"/>
</dbReference>
<evidence type="ECO:0000256" key="15">
    <source>
        <dbReference type="RuleBase" id="RU004516"/>
    </source>
</evidence>
<comment type="pathway">
    <text evidence="4">Amino-acid biosynthesis; L-valine biosynthesis; L-valine from pyruvate: step 4/4.</text>
</comment>
<comment type="pathway">
    <text evidence="3">Amino-acid biosynthesis; L-isoleucine biosynthesis; L-isoleucine from 2-oxobutanoate: step 4/4.</text>
</comment>
<accession>A0A1C2EA36</accession>
<dbReference type="Pfam" id="PF01063">
    <property type="entry name" value="Aminotran_4"/>
    <property type="match status" value="1"/>
</dbReference>
<comment type="catalytic activity">
    <reaction evidence="13">
        <text>L-leucine + 2-oxoglutarate = 4-methyl-2-oxopentanoate + L-glutamate</text>
        <dbReference type="Rhea" id="RHEA:18321"/>
        <dbReference type="ChEBI" id="CHEBI:16810"/>
        <dbReference type="ChEBI" id="CHEBI:17865"/>
        <dbReference type="ChEBI" id="CHEBI:29985"/>
        <dbReference type="ChEBI" id="CHEBI:57427"/>
        <dbReference type="EC" id="2.6.1.42"/>
    </reaction>
</comment>
<dbReference type="SUPFAM" id="SSF56752">
    <property type="entry name" value="D-aminoacid aminotransferase-like PLP-dependent enzymes"/>
    <property type="match status" value="1"/>
</dbReference>
<evidence type="ECO:0000256" key="14">
    <source>
        <dbReference type="RuleBase" id="RU004106"/>
    </source>
</evidence>
<dbReference type="InterPro" id="IPR001544">
    <property type="entry name" value="Aminotrans_IV"/>
</dbReference>
<evidence type="ECO:0000256" key="10">
    <source>
        <dbReference type="ARBA" id="ARBA00023304"/>
    </source>
</evidence>
<keyword evidence="10" id="KW-0100">Branched-chain amino acid biosynthesis</keyword>
<dbReference type="PROSITE" id="PS00770">
    <property type="entry name" value="AA_TRANSFER_CLASS_4"/>
    <property type="match status" value="1"/>
</dbReference>
<evidence type="ECO:0000256" key="4">
    <source>
        <dbReference type="ARBA" id="ARBA00004931"/>
    </source>
</evidence>
<evidence type="ECO:0000256" key="11">
    <source>
        <dbReference type="ARBA" id="ARBA00048212"/>
    </source>
</evidence>
<evidence type="ECO:0000313" key="16">
    <source>
        <dbReference type="EMBL" id="OCX23853.1"/>
    </source>
</evidence>
<comment type="cofactor">
    <cofactor evidence="1 15">
        <name>pyridoxal 5'-phosphate</name>
        <dbReference type="ChEBI" id="CHEBI:597326"/>
    </cofactor>
</comment>
<dbReference type="EMBL" id="MDEO01000024">
    <property type="protein sequence ID" value="OCX23853.1"/>
    <property type="molecule type" value="Genomic_DNA"/>
</dbReference>
<dbReference type="NCBIfam" id="NF005731">
    <property type="entry name" value="PRK07546.1-5"/>
    <property type="match status" value="1"/>
</dbReference>
<dbReference type="AlphaFoldDB" id="A0A1C2EA36"/>
<evidence type="ECO:0000256" key="7">
    <source>
        <dbReference type="ARBA" id="ARBA00013053"/>
    </source>
</evidence>
<organism evidence="16 17">
    <name type="scientific">Mesorhizobium hungaricum</name>
    <dbReference type="NCBI Taxonomy" id="1566387"/>
    <lineage>
        <taxon>Bacteria</taxon>
        <taxon>Pseudomonadati</taxon>
        <taxon>Pseudomonadota</taxon>
        <taxon>Alphaproteobacteria</taxon>
        <taxon>Hyphomicrobiales</taxon>
        <taxon>Phyllobacteriaceae</taxon>
        <taxon>Mesorhizobium</taxon>
    </lineage>
</organism>
<evidence type="ECO:0000256" key="9">
    <source>
        <dbReference type="ARBA" id="ARBA00022898"/>
    </source>
</evidence>
<dbReference type="InterPro" id="IPR043132">
    <property type="entry name" value="BCAT-like_C"/>
</dbReference>
<evidence type="ECO:0000256" key="3">
    <source>
        <dbReference type="ARBA" id="ARBA00004824"/>
    </source>
</evidence>
<dbReference type="RefSeq" id="WP_036254675.1">
    <property type="nucleotide sequence ID" value="NZ_MDEO01000024.1"/>
</dbReference>
<keyword evidence="9 15" id="KW-0663">Pyridoxal phosphate</keyword>
<comment type="caution">
    <text evidence="16">The sequence shown here is derived from an EMBL/GenBank/DDBJ whole genome shotgun (WGS) entry which is preliminary data.</text>
</comment>
<dbReference type="NCBIfam" id="NF005729">
    <property type="entry name" value="PRK07546.1-3"/>
    <property type="match status" value="1"/>
</dbReference>
<reference evidence="16 17" key="1">
    <citation type="submission" date="2016-08" db="EMBL/GenBank/DDBJ databases">
        <title>Whole genome sequence of Mesorhizobium sp. strain UASWS1009 isolated from industrial sewage.</title>
        <authorList>
            <person name="Crovadore J."/>
            <person name="Calmin G."/>
            <person name="Chablais R."/>
            <person name="Cochard B."/>
            <person name="Lefort F."/>
        </authorList>
    </citation>
    <scope>NUCLEOTIDE SEQUENCE [LARGE SCALE GENOMIC DNA]</scope>
    <source>
        <strain evidence="16 17">UASWS1009</strain>
    </source>
</reference>
<gene>
    <name evidence="16" type="ORF">QV13_03075</name>
</gene>
<dbReference type="PANTHER" id="PTHR42743">
    <property type="entry name" value="AMINO-ACID AMINOTRANSFERASE"/>
    <property type="match status" value="1"/>
</dbReference>
<dbReference type="InterPro" id="IPR036038">
    <property type="entry name" value="Aminotransferase-like"/>
</dbReference>
<evidence type="ECO:0000256" key="13">
    <source>
        <dbReference type="ARBA" id="ARBA00049229"/>
    </source>
</evidence>
<name>A0A1C2EA36_9HYPH</name>
<dbReference type="Gene3D" id="3.20.10.10">
    <property type="entry name" value="D-amino Acid Aminotransferase, subunit A, domain 2"/>
    <property type="match status" value="1"/>
</dbReference>
<evidence type="ECO:0000256" key="12">
    <source>
        <dbReference type="ARBA" id="ARBA00048798"/>
    </source>
</evidence>
<protein>
    <recommendedName>
        <fullName evidence="8">Probable branched-chain-amino-acid aminotransferase</fullName>
        <ecNumber evidence="7">2.6.1.42</ecNumber>
    </recommendedName>
</protein>
<comment type="catalytic activity">
    <reaction evidence="12">
        <text>L-isoleucine + 2-oxoglutarate = (S)-3-methyl-2-oxopentanoate + L-glutamate</text>
        <dbReference type="Rhea" id="RHEA:24801"/>
        <dbReference type="ChEBI" id="CHEBI:16810"/>
        <dbReference type="ChEBI" id="CHEBI:29985"/>
        <dbReference type="ChEBI" id="CHEBI:35146"/>
        <dbReference type="ChEBI" id="CHEBI:58045"/>
        <dbReference type="EC" id="2.6.1.42"/>
    </reaction>
</comment>
<evidence type="ECO:0000256" key="1">
    <source>
        <dbReference type="ARBA" id="ARBA00001933"/>
    </source>
</evidence>
<comment type="similarity">
    <text evidence="6 14">Belongs to the class-IV pyridoxal-phosphate-dependent aminotransferase family.</text>
</comment>
<dbReference type="GO" id="GO:0004084">
    <property type="term" value="F:branched-chain-amino-acid transaminase activity"/>
    <property type="evidence" value="ECO:0007669"/>
    <property type="project" value="UniProtKB-EC"/>
</dbReference>
<evidence type="ECO:0000256" key="5">
    <source>
        <dbReference type="ARBA" id="ARBA00005072"/>
    </source>
</evidence>
<dbReference type="GO" id="GO:0009082">
    <property type="term" value="P:branched-chain amino acid biosynthetic process"/>
    <property type="evidence" value="ECO:0007669"/>
    <property type="project" value="UniProtKB-KW"/>
</dbReference>
<dbReference type="STRING" id="1566387.QV13_03075"/>
<keyword evidence="17" id="KW-1185">Reference proteome</keyword>
<dbReference type="InterPro" id="IPR050571">
    <property type="entry name" value="Class-IV_PLP-Dep_Aminotrnsfr"/>
</dbReference>
<proteinExistence type="inferred from homology"/>
<evidence type="ECO:0000256" key="2">
    <source>
        <dbReference type="ARBA" id="ARBA00003109"/>
    </source>
</evidence>
<sequence>MPAEGPLRDGNRPGFTLIETLRWQPGDGFLRLDRHLARLASSAKTLGFRHEPATVRTALDDAIRDADGPLRMRLTLAADGTVEATAQPFQPLPTGMVWTLRLAQTRLASTDALLRHKTSRREAYLAARAEYAPAEADEVLLANERDEICEGTITNLFVDAGDGGPLLTPALGCGLLPGILRGELLDQGKAHEAVLTLADLAAAKQLYVGNSLRGLIAARLVY</sequence>
<evidence type="ECO:0000256" key="8">
    <source>
        <dbReference type="ARBA" id="ARBA00014472"/>
    </source>
</evidence>
<dbReference type="InterPro" id="IPR018300">
    <property type="entry name" value="Aminotrans_IV_CS"/>
</dbReference>
<dbReference type="InterPro" id="IPR043131">
    <property type="entry name" value="BCAT-like_N"/>
</dbReference>
<dbReference type="Proteomes" id="UP000094412">
    <property type="component" value="Unassembled WGS sequence"/>
</dbReference>
<dbReference type="Gene3D" id="3.30.470.10">
    <property type="match status" value="1"/>
</dbReference>